<dbReference type="InterPro" id="IPR003163">
    <property type="entry name" value="Tscrpt_reg_HTH_APSES-type"/>
</dbReference>
<name>Q6FJB4_CANGA</name>
<dbReference type="GO" id="GO:1900231">
    <property type="term" value="P:regulation of single-species biofilm formation on inanimate substrate"/>
    <property type="evidence" value="ECO:0000315"/>
    <property type="project" value="CGD"/>
</dbReference>
<keyword evidence="4" id="KW-0804">Transcription</keyword>
<gene>
    <name evidence="6" type="primary">EFG1</name>
    <name evidence="6 7" type="ordered locus">CAGL0M07634g</name>
</gene>
<evidence type="ECO:0000259" key="5">
    <source>
        <dbReference type="PROSITE" id="PS51299"/>
    </source>
</evidence>
<dbReference type="InterPro" id="IPR036887">
    <property type="entry name" value="HTH_APSES_sf"/>
</dbReference>
<dbReference type="GO" id="GO:0045944">
    <property type="term" value="P:positive regulation of transcription by RNA polymerase II"/>
    <property type="evidence" value="ECO:0007669"/>
    <property type="project" value="TreeGrafter"/>
</dbReference>
<accession>Q6FJB4</accession>
<comment type="similarity">
    <text evidence="1">Belongs to the EFG1/PHD1/stuA family.</text>
</comment>
<keyword evidence="3" id="KW-0238">DNA-binding</keyword>
<organism evidence="7 8">
    <name type="scientific">Candida glabrata (strain ATCC 2001 / BCRC 20586 / JCM 3761 / NBRC 0622 / NRRL Y-65 / CBS 138)</name>
    <name type="common">Yeast</name>
    <name type="synonym">Nakaseomyces glabratus</name>
    <dbReference type="NCBI Taxonomy" id="284593"/>
    <lineage>
        <taxon>Eukaryota</taxon>
        <taxon>Fungi</taxon>
        <taxon>Dikarya</taxon>
        <taxon>Ascomycota</taxon>
        <taxon>Saccharomycotina</taxon>
        <taxon>Saccharomycetes</taxon>
        <taxon>Saccharomycetales</taxon>
        <taxon>Saccharomycetaceae</taxon>
        <taxon>Nakaseomyces</taxon>
    </lineage>
</organism>
<dbReference type="KEGG" id="cgr:2891730"/>
<dbReference type="InterPro" id="IPR018004">
    <property type="entry name" value="KilA/APSES_HTH"/>
</dbReference>
<dbReference type="PROSITE" id="PS51299">
    <property type="entry name" value="HTH_APSES"/>
    <property type="match status" value="1"/>
</dbReference>
<protein>
    <recommendedName>
        <fullName evidence="5">HTH APSES-type domain-containing protein</fullName>
    </recommendedName>
</protein>
<dbReference type="InterPro" id="IPR029790">
    <property type="entry name" value="EFG1/Phd1/StuA"/>
</dbReference>
<dbReference type="Proteomes" id="UP000002428">
    <property type="component" value="Chromosome M"/>
</dbReference>
<dbReference type="STRING" id="284593.Q6FJB4"/>
<dbReference type="Gene3D" id="3.10.260.10">
    <property type="entry name" value="Transcription regulator HTH, APSES-type DNA-binding domain"/>
    <property type="match status" value="1"/>
</dbReference>
<dbReference type="GO" id="GO:0044406">
    <property type="term" value="P:adhesion of symbiont to host"/>
    <property type="evidence" value="ECO:0000315"/>
    <property type="project" value="CGD"/>
</dbReference>
<dbReference type="GO" id="GO:0003700">
    <property type="term" value="F:DNA-binding transcription factor activity"/>
    <property type="evidence" value="ECO:0007669"/>
    <property type="project" value="TreeGrafter"/>
</dbReference>
<evidence type="ECO:0000313" key="8">
    <source>
        <dbReference type="Proteomes" id="UP000002428"/>
    </source>
</evidence>
<dbReference type="PANTHER" id="PTHR47792:SF1">
    <property type="entry name" value="PROTEIN SOK2-RELATED"/>
    <property type="match status" value="1"/>
</dbReference>
<proteinExistence type="inferred from homology"/>
<evidence type="ECO:0000256" key="4">
    <source>
        <dbReference type="ARBA" id="ARBA00023163"/>
    </source>
</evidence>
<evidence type="ECO:0000256" key="3">
    <source>
        <dbReference type="ARBA" id="ARBA00023125"/>
    </source>
</evidence>
<evidence type="ECO:0000313" key="7">
    <source>
        <dbReference type="EMBL" id="CAG62656.1"/>
    </source>
</evidence>
<dbReference type="GO" id="GO:0005634">
    <property type="term" value="C:nucleus"/>
    <property type="evidence" value="ECO:0007669"/>
    <property type="project" value="TreeGrafter"/>
</dbReference>
<evidence type="ECO:0000256" key="2">
    <source>
        <dbReference type="ARBA" id="ARBA00023015"/>
    </source>
</evidence>
<dbReference type="VEuPathDB" id="FungiDB:CAGL0M07634g"/>
<dbReference type="SMART" id="SM01252">
    <property type="entry name" value="KilA-N"/>
    <property type="match status" value="1"/>
</dbReference>
<dbReference type="EMBL" id="CR380959">
    <property type="protein sequence ID" value="CAG62656.1"/>
    <property type="molecule type" value="Genomic_DNA"/>
</dbReference>
<evidence type="ECO:0000313" key="6">
    <source>
        <dbReference type="CGD" id="CAL0137219"/>
    </source>
</evidence>
<keyword evidence="8" id="KW-1185">Reference proteome</keyword>
<dbReference type="AlphaFoldDB" id="Q6FJB4"/>
<keyword evidence="2" id="KW-0805">Transcription regulation</keyword>
<feature type="domain" description="HTH APSES-type" evidence="5">
    <location>
        <begin position="121"/>
        <end position="228"/>
    </location>
</feature>
<sequence length="257" mass="27827">MSERELPGYTYLPPPRLSYQPSIALVPGVMQVRPPASPASPVGTGAGTPGAAGTTGITGISSTTGTTGTGGTALGTVPTSALTNNNNNNNSSSSGNAYMTSALASWNQYQYPWLQHPLLSRVITTYWEDEHTICHGVNHNGVTVVRRADNDMVNGTKLLNVTGMTRGRRDGILKNEPVRDVVKGGPMTLKGVWIPIDRARAIARQEGIEQWLYPLFIDDLHQAITLLRQQVQPQVQMPAPQLPVQSQQLIPQIHHHM</sequence>
<dbReference type="InParanoid" id="Q6FJB4"/>
<evidence type="ECO:0000256" key="1">
    <source>
        <dbReference type="ARBA" id="ARBA00007247"/>
    </source>
</evidence>
<dbReference type="GO" id="GO:0043565">
    <property type="term" value="F:sequence-specific DNA binding"/>
    <property type="evidence" value="ECO:0007669"/>
    <property type="project" value="TreeGrafter"/>
</dbReference>
<dbReference type="CGD" id="CAL0137219">
    <property type="gene designation" value="EFG1"/>
</dbReference>
<dbReference type="HOGENOM" id="CLU_1081811_0_0_1"/>
<reference evidence="7 8" key="1">
    <citation type="journal article" date="2004" name="Nature">
        <title>Genome evolution in yeasts.</title>
        <authorList>
            <consortium name="Genolevures"/>
            <person name="Dujon B."/>
            <person name="Sherman D."/>
            <person name="Fischer G."/>
            <person name="Durrens P."/>
            <person name="Casaregola S."/>
            <person name="Lafontaine I."/>
            <person name="de Montigny J."/>
            <person name="Marck C."/>
            <person name="Neuveglise C."/>
            <person name="Talla E."/>
            <person name="Goffard N."/>
            <person name="Frangeul L."/>
            <person name="Aigle M."/>
            <person name="Anthouard V."/>
            <person name="Babour A."/>
            <person name="Barbe V."/>
            <person name="Barnay S."/>
            <person name="Blanchin S."/>
            <person name="Beckerich J.M."/>
            <person name="Beyne E."/>
            <person name="Bleykasten C."/>
            <person name="Boisrame A."/>
            <person name="Boyer J."/>
            <person name="Cattolico L."/>
            <person name="Confanioleri F."/>
            <person name="de Daruvar A."/>
            <person name="Despons L."/>
            <person name="Fabre E."/>
            <person name="Fairhead C."/>
            <person name="Ferry-Dumazet H."/>
            <person name="Groppi A."/>
            <person name="Hantraye F."/>
            <person name="Hennequin C."/>
            <person name="Jauniaux N."/>
            <person name="Joyet P."/>
            <person name="Kachouri R."/>
            <person name="Kerrest A."/>
            <person name="Koszul R."/>
            <person name="Lemaire M."/>
            <person name="Lesur I."/>
            <person name="Ma L."/>
            <person name="Muller H."/>
            <person name="Nicaud J.M."/>
            <person name="Nikolski M."/>
            <person name="Oztas S."/>
            <person name="Ozier-Kalogeropoulos O."/>
            <person name="Pellenz S."/>
            <person name="Potier S."/>
            <person name="Richard G.F."/>
            <person name="Straub M.L."/>
            <person name="Suleau A."/>
            <person name="Swennene D."/>
            <person name="Tekaia F."/>
            <person name="Wesolowski-Louvel M."/>
            <person name="Westhof E."/>
            <person name="Wirth B."/>
            <person name="Zeniou-Meyer M."/>
            <person name="Zivanovic I."/>
            <person name="Bolotin-Fukuhara M."/>
            <person name="Thierry A."/>
            <person name="Bouchier C."/>
            <person name="Caudron B."/>
            <person name="Scarpelli C."/>
            <person name="Gaillardin C."/>
            <person name="Weissenbach J."/>
            <person name="Wincker P."/>
            <person name="Souciet J.L."/>
        </authorList>
    </citation>
    <scope>NUCLEOTIDE SEQUENCE [LARGE SCALE GENOMIC DNA]</scope>
    <source>
        <strain evidence="8">ATCC 2001 / BCRC 20586 / JCM 3761 / NBRC 0622 / NRRL Y-65 / CBS 138</strain>
    </source>
</reference>
<dbReference type="Pfam" id="PF04383">
    <property type="entry name" value="KilA-N"/>
    <property type="match status" value="1"/>
</dbReference>
<dbReference type="PANTHER" id="PTHR47792">
    <property type="entry name" value="PROTEIN SOK2-RELATED"/>
    <property type="match status" value="1"/>
</dbReference>
<dbReference type="SUPFAM" id="SSF54616">
    <property type="entry name" value="DNA-binding domain of Mlu1-box binding protein MBP1"/>
    <property type="match status" value="1"/>
</dbReference>
<dbReference type="eggNOG" id="ENOG502QW2C">
    <property type="taxonomic scope" value="Eukaryota"/>
</dbReference>